<organism evidence="13 14">
    <name type="scientific">Physcomitrium patens</name>
    <name type="common">Spreading-leaved earth moss</name>
    <name type="synonym">Physcomitrella patens</name>
    <dbReference type="NCBI Taxonomy" id="3218"/>
    <lineage>
        <taxon>Eukaryota</taxon>
        <taxon>Viridiplantae</taxon>
        <taxon>Streptophyta</taxon>
        <taxon>Embryophyta</taxon>
        <taxon>Bryophyta</taxon>
        <taxon>Bryophytina</taxon>
        <taxon>Bryopsida</taxon>
        <taxon>Funariidae</taxon>
        <taxon>Funariales</taxon>
        <taxon>Funariaceae</taxon>
        <taxon>Physcomitrium</taxon>
    </lineage>
</organism>
<dbReference type="Gramene" id="Pp3c26_12110V3.1">
    <property type="protein sequence ID" value="Pp3c26_12110V3.1"/>
    <property type="gene ID" value="Pp3c26_12110"/>
</dbReference>
<evidence type="ECO:0000256" key="4">
    <source>
        <dbReference type="ARBA" id="ARBA00022688"/>
    </source>
</evidence>
<sequence>MMRSAVQSLVRVKKLCRSPNNHRCLQTAFFSSEMEKKQAGSEDEYDVVIVGGGMVGAAVGCGLACSPLSRDLRVAIIDSSKPMAAPKHDPKAVPDQRVSAITPATVRFFKEVGAWESVQAAMPTPFDAMQVWDYEGLGYTRYTADDVGAYVLGYVVENKVLLGALRSRIENAGSVDFICPAQVKSVLLPTPSGQGLDSPQDRAEVGLNDGRSLRARLVVGADGGRSAVRATAGFQTRGWEYKQSAVICTVRVETNHATAFQRFLPTGPFALLPLNDTYSNIVWTTTPEKADALKTMSAEQFVVEANKALIDDHGPKPGSKIAEIVGNVVTSSPLLGAMGPSASEPFQEPPRIVDCATPRLSFPLSLMHASNYVGHRVALVGDAAHTVHPLAGQGVNLGFGDAASLSKVLQKGVETGHDIGQIDLLEEYERERKRTNLTMMAILDGFQKMYSSDFGPLKYARSFGFNAVHALGPLKKQIISYAMGV</sequence>
<dbReference type="InterPro" id="IPR010971">
    <property type="entry name" value="UbiH/COQ6"/>
</dbReference>
<reference evidence="13 14" key="1">
    <citation type="journal article" date="2008" name="Science">
        <title>The Physcomitrella genome reveals evolutionary insights into the conquest of land by plants.</title>
        <authorList>
            <person name="Rensing S."/>
            <person name="Lang D."/>
            <person name="Zimmer A."/>
            <person name="Terry A."/>
            <person name="Salamov A."/>
            <person name="Shapiro H."/>
            <person name="Nishiyama T."/>
            <person name="Perroud P.-F."/>
            <person name="Lindquist E."/>
            <person name="Kamisugi Y."/>
            <person name="Tanahashi T."/>
            <person name="Sakakibara K."/>
            <person name="Fujita T."/>
            <person name="Oishi K."/>
            <person name="Shin-I T."/>
            <person name="Kuroki Y."/>
            <person name="Toyoda A."/>
            <person name="Suzuki Y."/>
            <person name="Hashimoto A."/>
            <person name="Yamaguchi K."/>
            <person name="Sugano A."/>
            <person name="Kohara Y."/>
            <person name="Fujiyama A."/>
            <person name="Anterola A."/>
            <person name="Aoki S."/>
            <person name="Ashton N."/>
            <person name="Barbazuk W.B."/>
            <person name="Barker E."/>
            <person name="Bennetzen J."/>
            <person name="Bezanilla M."/>
            <person name="Blankenship R."/>
            <person name="Cho S.H."/>
            <person name="Dutcher S."/>
            <person name="Estelle M."/>
            <person name="Fawcett J.A."/>
            <person name="Gundlach H."/>
            <person name="Hanada K."/>
            <person name="Heyl A."/>
            <person name="Hicks K.A."/>
            <person name="Hugh J."/>
            <person name="Lohr M."/>
            <person name="Mayer K."/>
            <person name="Melkozernov A."/>
            <person name="Murata T."/>
            <person name="Nelson D."/>
            <person name="Pils B."/>
            <person name="Prigge M."/>
            <person name="Reiss B."/>
            <person name="Renner T."/>
            <person name="Rombauts S."/>
            <person name="Rushton P."/>
            <person name="Sanderfoot A."/>
            <person name="Schween G."/>
            <person name="Shiu S.-H."/>
            <person name="Stueber K."/>
            <person name="Theodoulou F.L."/>
            <person name="Tu H."/>
            <person name="Van de Peer Y."/>
            <person name="Verrier P.J."/>
            <person name="Waters E."/>
            <person name="Wood A."/>
            <person name="Yang L."/>
            <person name="Cove D."/>
            <person name="Cuming A."/>
            <person name="Hasebe M."/>
            <person name="Lucas S."/>
            <person name="Mishler D.B."/>
            <person name="Reski R."/>
            <person name="Grigoriev I."/>
            <person name="Quatrano R.S."/>
            <person name="Boore J.L."/>
        </authorList>
    </citation>
    <scope>NUCLEOTIDE SEQUENCE [LARGE SCALE GENOMIC DNA]</scope>
    <source>
        <strain evidence="13 14">cv. Gransden 2004</strain>
    </source>
</reference>
<keyword evidence="5 11" id="KW-0999">Mitochondrion inner membrane</keyword>
<keyword evidence="9 11" id="KW-0496">Mitochondrion</keyword>
<proteinExistence type="inferred from homology"/>
<dbReference type="PANTHER" id="PTHR43876:SF7">
    <property type="entry name" value="UBIQUINONE BIOSYNTHESIS MONOOXYGENASE COQ6, MITOCHONDRIAL"/>
    <property type="match status" value="1"/>
</dbReference>
<dbReference type="InterPro" id="IPR018168">
    <property type="entry name" value="Ubi_Hdrlase_CS"/>
</dbReference>
<dbReference type="PANTHER" id="PTHR43876">
    <property type="entry name" value="UBIQUINONE BIOSYNTHESIS MONOOXYGENASE COQ6, MITOCHONDRIAL"/>
    <property type="match status" value="1"/>
</dbReference>
<dbReference type="Pfam" id="PF01494">
    <property type="entry name" value="FAD_binding_3"/>
    <property type="match status" value="2"/>
</dbReference>
<reference evidence="13" key="3">
    <citation type="submission" date="2020-12" db="UniProtKB">
        <authorList>
            <consortium name="EnsemblPlants"/>
        </authorList>
    </citation>
    <scope>IDENTIFICATION</scope>
</reference>
<keyword evidence="8 11" id="KW-0503">Monooxygenase</keyword>
<dbReference type="InterPro" id="IPR051205">
    <property type="entry name" value="UbiH/COQ6_monooxygenase"/>
</dbReference>
<evidence type="ECO:0000256" key="10">
    <source>
        <dbReference type="ARBA" id="ARBA00023136"/>
    </source>
</evidence>
<dbReference type="UniPathway" id="UPA00232"/>
<evidence type="ECO:0000256" key="7">
    <source>
        <dbReference type="ARBA" id="ARBA00023002"/>
    </source>
</evidence>
<dbReference type="OMA" id="VKQMQVW"/>
<evidence type="ECO:0000256" key="11">
    <source>
        <dbReference type="HAMAP-Rule" id="MF_03193"/>
    </source>
</evidence>
<comment type="pathway">
    <text evidence="11">Cofactor biosynthesis; ubiquinone biosynthesis.</text>
</comment>
<dbReference type="NCBIfam" id="TIGR01988">
    <property type="entry name" value="Ubi-OHases"/>
    <property type="match status" value="1"/>
</dbReference>
<dbReference type="Gramene" id="Pp3c26_12110V3.2">
    <property type="protein sequence ID" value="Pp3c26_12110V3.2"/>
    <property type="gene ID" value="Pp3c26_12110"/>
</dbReference>
<evidence type="ECO:0000256" key="3">
    <source>
        <dbReference type="ARBA" id="ARBA00022630"/>
    </source>
</evidence>
<comment type="catalytic activity">
    <reaction evidence="11">
        <text>a 4-hydroxy-3-(all-trans-polyprenyl)benzoate + 2 reduced [2Fe-2S]-[ferredoxin] + O2 + 2 H(+) = a 3,4-dihydroxy-5-(all-trans-polyprenyl)benzoate + 2 oxidized [2Fe-2S]-[ferredoxin] + H2O</text>
        <dbReference type="Rhea" id="RHEA:81195"/>
        <dbReference type="Rhea" id="RHEA-COMP:9514"/>
        <dbReference type="Rhea" id="RHEA-COMP:10000"/>
        <dbReference type="Rhea" id="RHEA-COMP:10001"/>
        <dbReference type="Rhea" id="RHEA-COMP:10930"/>
        <dbReference type="ChEBI" id="CHEBI:15377"/>
        <dbReference type="ChEBI" id="CHEBI:15378"/>
        <dbReference type="ChEBI" id="CHEBI:15379"/>
        <dbReference type="ChEBI" id="CHEBI:33737"/>
        <dbReference type="ChEBI" id="CHEBI:33738"/>
        <dbReference type="ChEBI" id="CHEBI:64694"/>
        <dbReference type="ChEBI" id="CHEBI:78396"/>
        <dbReference type="EC" id="1.14.15.45"/>
    </reaction>
</comment>
<accession>A0A7I4CUP6</accession>
<evidence type="ECO:0000256" key="1">
    <source>
        <dbReference type="ARBA" id="ARBA00001974"/>
    </source>
</evidence>
<evidence type="ECO:0000313" key="13">
    <source>
        <dbReference type="EnsemblPlants" id="Pp3c26_12110V3.1"/>
    </source>
</evidence>
<dbReference type="InterPro" id="IPR000689">
    <property type="entry name" value="UbQ_mOase_COQ6"/>
</dbReference>
<keyword evidence="14" id="KW-1185">Reference proteome</keyword>
<evidence type="ECO:0000256" key="2">
    <source>
        <dbReference type="ARBA" id="ARBA00005349"/>
    </source>
</evidence>
<keyword evidence="4 11" id="KW-0831">Ubiquinone biosynthesis</keyword>
<dbReference type="Gene3D" id="3.50.50.60">
    <property type="entry name" value="FAD/NAD(P)-binding domain"/>
    <property type="match status" value="2"/>
</dbReference>
<dbReference type="AlphaFoldDB" id="A0A7I4CUP6"/>
<dbReference type="EC" id="1.14.15.46" evidence="11"/>
<comment type="function">
    <text evidence="11">FAD-dependent monooxygenase required for two non-consecutive steps during ubiquinone biosynthesis. Required for the C5-ring hydroxylation during ubiquinone biosynthesis by catalyzing the hydroxylation of 4-hydroxy-3-(all-trans-polyprenyl)benzoic acid to 3,4-dihydroxy-5-(all-trans-polyprenyl)benzoic acid. Also acts downstream of coq4, for the C1-hydroxylation during ubiquinone biosynthesis by catalyzing the hydroxylation of 2-methoxy-6-(all-trans-polyprenyl)phenol to 2-methoxy-6-(all-trans-polyprenyl)benzene-1,4-diol. The electrons required for the hydroxylation reaction are funneled indirectly to coq6 from NADPH via a ferredoxin/ferredoxin reductase system.</text>
</comment>
<protein>
    <recommendedName>
        <fullName evidence="11">Ubiquinone biosynthesis monooxygenase COQ6, mitochondrial</fullName>
        <ecNumber evidence="11">1.14.15.45</ecNumber>
    </recommendedName>
    <alternativeName>
        <fullName evidence="11">2-methoxy-6-polyprenolphenol 4-hydroxylase</fullName>
        <ecNumber evidence="11">1.14.15.46</ecNumber>
    </alternativeName>
</protein>
<dbReference type="RefSeq" id="XP_024366567.1">
    <property type="nucleotide sequence ID" value="XM_024510799.2"/>
</dbReference>
<keyword evidence="6 11" id="KW-0274">FAD</keyword>
<evidence type="ECO:0000256" key="6">
    <source>
        <dbReference type="ARBA" id="ARBA00022827"/>
    </source>
</evidence>
<dbReference type="EnsemblPlants" id="Pp3c26_12110V3.2">
    <property type="protein sequence ID" value="Pp3c26_12110V3.2"/>
    <property type="gene ID" value="Pp3c26_12110"/>
</dbReference>
<comment type="similarity">
    <text evidence="2 11">Belongs to the UbiH/COQ6 family.</text>
</comment>
<feature type="domain" description="FAD-binding" evidence="12">
    <location>
        <begin position="44"/>
        <end position="303"/>
    </location>
</feature>
<keyword evidence="3 11" id="KW-0285">Flavoprotein</keyword>
<comment type="subunit">
    <text evidence="11">Component of a multi-subunit COQ enzyme complex.</text>
</comment>
<dbReference type="EnsemblPlants" id="Pp3c26_12110V3.1">
    <property type="protein sequence ID" value="Pp3c26_12110V3.1"/>
    <property type="gene ID" value="Pp3c26_12110"/>
</dbReference>
<dbReference type="GO" id="GO:0071949">
    <property type="term" value="F:FAD binding"/>
    <property type="evidence" value="ECO:0007669"/>
    <property type="project" value="InterPro"/>
</dbReference>
<comment type="subcellular location">
    <subcellularLocation>
        <location evidence="11">Mitochondrion inner membrane</location>
        <topology evidence="11">Peripheral membrane protein</topology>
        <orientation evidence="11">Matrix side</orientation>
    </subcellularLocation>
</comment>
<dbReference type="EC" id="1.14.15.45" evidence="11"/>
<dbReference type="OrthoDB" id="683240at2759"/>
<keyword evidence="7 11" id="KW-0560">Oxidoreductase</keyword>
<dbReference type="InterPro" id="IPR002938">
    <property type="entry name" value="FAD-bd"/>
</dbReference>
<dbReference type="GO" id="GO:0016491">
    <property type="term" value="F:oxidoreductase activity"/>
    <property type="evidence" value="ECO:0000318"/>
    <property type="project" value="GO_Central"/>
</dbReference>
<dbReference type="FunFam" id="3.50.50.60:FF:000021">
    <property type="entry name" value="Ubiquinone biosynthesis monooxygenase COQ6"/>
    <property type="match status" value="1"/>
</dbReference>
<comment type="cofactor">
    <cofactor evidence="1 11">
        <name>FAD</name>
        <dbReference type="ChEBI" id="CHEBI:57692"/>
    </cofactor>
</comment>
<dbReference type="GO" id="GO:0016712">
    <property type="term" value="F:oxidoreductase activity, acting on paired donors, with incorporation or reduction of molecular oxygen, reduced flavin or flavoprotein as one donor, and incorporation of one atom of oxygen"/>
    <property type="evidence" value="ECO:0007669"/>
    <property type="project" value="UniProtKB-UniRule"/>
</dbReference>
<evidence type="ECO:0000256" key="8">
    <source>
        <dbReference type="ARBA" id="ARBA00023033"/>
    </source>
</evidence>
<dbReference type="GO" id="GO:0005739">
    <property type="term" value="C:mitochondrion"/>
    <property type="evidence" value="ECO:0000318"/>
    <property type="project" value="GO_Central"/>
</dbReference>
<keyword evidence="10 11" id="KW-0472">Membrane</keyword>
<name>A0A7I4CUP6_PHYPA</name>
<dbReference type="RefSeq" id="XP_024366566.1">
    <property type="nucleotide sequence ID" value="XM_024510798.2"/>
</dbReference>
<comment type="catalytic activity">
    <reaction evidence="11">
        <text>a 2-methoxy-6-(all-trans-polyprenyl)phenol + 2 reduced [2Fe-2S]-[ferredoxin] + O2 + 2 H(+) = a 2-methoxy-6-(all-trans-polyprenyl)benzene-1,4-diol + 2 oxidized [2Fe-2S]-[ferredoxin] + H2O</text>
        <dbReference type="Rhea" id="RHEA:81183"/>
        <dbReference type="Rhea" id="RHEA-COMP:9551"/>
        <dbReference type="Rhea" id="RHEA-COMP:10000"/>
        <dbReference type="Rhea" id="RHEA-COMP:10001"/>
        <dbReference type="Rhea" id="RHEA-COMP:10858"/>
        <dbReference type="ChEBI" id="CHEBI:15377"/>
        <dbReference type="ChEBI" id="CHEBI:15378"/>
        <dbReference type="ChEBI" id="CHEBI:15379"/>
        <dbReference type="ChEBI" id="CHEBI:33737"/>
        <dbReference type="ChEBI" id="CHEBI:33738"/>
        <dbReference type="ChEBI" id="CHEBI:62731"/>
        <dbReference type="ChEBI" id="CHEBI:84166"/>
        <dbReference type="EC" id="1.14.15.46"/>
    </reaction>
</comment>
<dbReference type="GO" id="GO:0006744">
    <property type="term" value="P:ubiquinone biosynthetic process"/>
    <property type="evidence" value="ECO:0000318"/>
    <property type="project" value="GO_Central"/>
</dbReference>
<dbReference type="SUPFAM" id="SSF51905">
    <property type="entry name" value="FAD/NAD(P)-binding domain"/>
    <property type="match status" value="1"/>
</dbReference>
<gene>
    <name evidence="13" type="primary">LOC112277930</name>
    <name evidence="11" type="synonym">COQ6</name>
</gene>
<evidence type="ECO:0000259" key="12">
    <source>
        <dbReference type="Pfam" id="PF01494"/>
    </source>
</evidence>
<dbReference type="GO" id="GO:0106364">
    <property type="term" value="F:4-hydroxy-3-all-trans-polyprenylbenzoate oxygenase activity"/>
    <property type="evidence" value="ECO:0007669"/>
    <property type="project" value="UniProtKB-EC"/>
</dbReference>
<dbReference type="GO" id="GO:0120538">
    <property type="term" value="F:2-methoxy-6-polyprenolphenol 4-hydroxylase activity"/>
    <property type="evidence" value="ECO:0007669"/>
    <property type="project" value="UniProtKB-EC"/>
</dbReference>
<dbReference type="PRINTS" id="PR00420">
    <property type="entry name" value="RNGMNOXGNASE"/>
</dbReference>
<dbReference type="PROSITE" id="PS01304">
    <property type="entry name" value="UBIH"/>
    <property type="match status" value="1"/>
</dbReference>
<dbReference type="EMBL" id="ABEU02000026">
    <property type="status" value="NOT_ANNOTATED_CDS"/>
    <property type="molecule type" value="Genomic_DNA"/>
</dbReference>
<dbReference type="GO" id="GO:0016120">
    <property type="term" value="P:carotene biosynthetic process"/>
    <property type="evidence" value="ECO:0000318"/>
    <property type="project" value="GO_Central"/>
</dbReference>
<feature type="domain" description="FAD-binding" evidence="12">
    <location>
        <begin position="362"/>
        <end position="435"/>
    </location>
</feature>
<evidence type="ECO:0000256" key="9">
    <source>
        <dbReference type="ARBA" id="ARBA00023128"/>
    </source>
</evidence>
<dbReference type="GO" id="GO:0031314">
    <property type="term" value="C:extrinsic component of mitochondrial inner membrane"/>
    <property type="evidence" value="ECO:0007669"/>
    <property type="project" value="UniProtKB-UniRule"/>
</dbReference>
<dbReference type="HAMAP" id="MF_03193">
    <property type="entry name" value="COQ6_monooxygenase"/>
    <property type="match status" value="1"/>
</dbReference>
<dbReference type="GeneID" id="112277930"/>
<dbReference type="GO" id="GO:0016123">
    <property type="term" value="P:xanthophyll biosynthetic process"/>
    <property type="evidence" value="ECO:0000318"/>
    <property type="project" value="GO_Central"/>
</dbReference>
<dbReference type="InterPro" id="IPR036188">
    <property type="entry name" value="FAD/NAD-bd_sf"/>
</dbReference>
<dbReference type="Proteomes" id="UP000006727">
    <property type="component" value="Chromosome 26"/>
</dbReference>
<evidence type="ECO:0000313" key="14">
    <source>
        <dbReference type="Proteomes" id="UP000006727"/>
    </source>
</evidence>
<reference evidence="13 14" key="2">
    <citation type="journal article" date="2018" name="Plant J.">
        <title>The Physcomitrella patens chromosome-scale assembly reveals moss genome structure and evolution.</title>
        <authorList>
            <person name="Lang D."/>
            <person name="Ullrich K.K."/>
            <person name="Murat F."/>
            <person name="Fuchs J."/>
            <person name="Jenkins J."/>
            <person name="Haas F.B."/>
            <person name="Piednoel M."/>
            <person name="Gundlach H."/>
            <person name="Van Bel M."/>
            <person name="Meyberg R."/>
            <person name="Vives C."/>
            <person name="Morata J."/>
            <person name="Symeonidi A."/>
            <person name="Hiss M."/>
            <person name="Muchero W."/>
            <person name="Kamisugi Y."/>
            <person name="Saleh O."/>
            <person name="Blanc G."/>
            <person name="Decker E.L."/>
            <person name="van Gessel N."/>
            <person name="Grimwood J."/>
            <person name="Hayes R.D."/>
            <person name="Graham S.W."/>
            <person name="Gunter L.E."/>
            <person name="McDaniel S.F."/>
            <person name="Hoernstein S.N.W."/>
            <person name="Larsson A."/>
            <person name="Li F.W."/>
            <person name="Perroud P.F."/>
            <person name="Phillips J."/>
            <person name="Ranjan P."/>
            <person name="Rokshar D.S."/>
            <person name="Rothfels C.J."/>
            <person name="Schneider L."/>
            <person name="Shu S."/>
            <person name="Stevenson D.W."/>
            <person name="Thummler F."/>
            <person name="Tillich M."/>
            <person name="Villarreal Aguilar J.C."/>
            <person name="Widiez T."/>
            <person name="Wong G.K."/>
            <person name="Wymore A."/>
            <person name="Zhang Y."/>
            <person name="Zimmer A.D."/>
            <person name="Quatrano R.S."/>
            <person name="Mayer K.F.X."/>
            <person name="Goodstein D."/>
            <person name="Casacuberta J.M."/>
            <person name="Vandepoele K."/>
            <person name="Reski R."/>
            <person name="Cuming A.C."/>
            <person name="Tuskan G.A."/>
            <person name="Maumus F."/>
            <person name="Salse J."/>
            <person name="Schmutz J."/>
            <person name="Rensing S.A."/>
        </authorList>
    </citation>
    <scope>NUCLEOTIDE SEQUENCE [LARGE SCALE GENOMIC DNA]</scope>
    <source>
        <strain evidence="13 14">cv. Gransden 2004</strain>
    </source>
</reference>
<evidence type="ECO:0000256" key="5">
    <source>
        <dbReference type="ARBA" id="ARBA00022792"/>
    </source>
</evidence>